<keyword evidence="2" id="KW-1185">Reference proteome</keyword>
<gene>
    <name evidence="1" type="ORF">K1718_20235</name>
</gene>
<evidence type="ECO:0000313" key="2">
    <source>
        <dbReference type="Proteomes" id="UP001209803"/>
    </source>
</evidence>
<dbReference type="RefSeq" id="WP_265681052.1">
    <property type="nucleotide sequence ID" value="NZ_CP120863.1"/>
</dbReference>
<dbReference type="EMBL" id="CP120863">
    <property type="protein sequence ID" value="WFE88474.1"/>
    <property type="molecule type" value="Genomic_DNA"/>
</dbReference>
<dbReference type="Proteomes" id="UP001209803">
    <property type="component" value="Chromosome"/>
</dbReference>
<organism evidence="1 2">
    <name type="scientific">Roseibium porphyridii</name>
    <dbReference type="NCBI Taxonomy" id="2866279"/>
    <lineage>
        <taxon>Bacteria</taxon>
        <taxon>Pseudomonadati</taxon>
        <taxon>Pseudomonadota</taxon>
        <taxon>Alphaproteobacteria</taxon>
        <taxon>Hyphomicrobiales</taxon>
        <taxon>Stappiaceae</taxon>
        <taxon>Roseibium</taxon>
    </lineage>
</organism>
<reference evidence="1 2" key="1">
    <citation type="submission" date="2023-03" db="EMBL/GenBank/DDBJ databases">
        <title>Roseibium porphyridii sp. nov. and Roseibium rhodosorbium sp. nov. isolated from marine algae, Porphyridium cruentum and Rhodosorus marinus, respectively.</title>
        <authorList>
            <person name="Lee M.W."/>
            <person name="Choi B.J."/>
            <person name="Lee J.K."/>
            <person name="Choi D.G."/>
            <person name="Baek J.H."/>
            <person name="Bayburt H."/>
            <person name="Kim J.M."/>
            <person name="Han D.M."/>
            <person name="Kim K.H."/>
            <person name="Jeon C.O."/>
        </authorList>
    </citation>
    <scope>NUCLEOTIDE SEQUENCE [LARGE SCALE GENOMIC DNA]</scope>
    <source>
        <strain evidence="1 2">KMA01</strain>
    </source>
</reference>
<sequence length="56" mass="6162">MATFFLSMFVGVTGPGKDTRLRGLAVNSKAQRKVQAAQDIQRPMRRRTEITPAGEA</sequence>
<name>A0ABY8F143_9HYPH</name>
<proteinExistence type="predicted"/>
<evidence type="ECO:0000313" key="1">
    <source>
        <dbReference type="EMBL" id="WFE88474.1"/>
    </source>
</evidence>
<protein>
    <submittedName>
        <fullName evidence="1">Uncharacterized protein</fullName>
    </submittedName>
</protein>
<accession>A0ABY8F143</accession>